<dbReference type="EMBL" id="CM044701">
    <property type="protein sequence ID" value="KAI5683128.1"/>
    <property type="molecule type" value="Genomic_DNA"/>
</dbReference>
<evidence type="ECO:0000313" key="1">
    <source>
        <dbReference type="EMBL" id="KAI5683128.1"/>
    </source>
</evidence>
<keyword evidence="2" id="KW-1185">Reference proteome</keyword>
<sequence>MKKARVLVSNSFSSSKTCAILPYKSKSRSQVLQPPPPDTFPHQKFEKLELLFLYMEKYFVLLGIKELIFEKDALIKASSVDRDLHVVAQIILDSTFGAANLDSYSRMGSDPEFLIWRRWEVLTLRPLVVSTVHYSVRLVNGLPPLNPEVVAKVAFSLR</sequence>
<reference evidence="2" key="1">
    <citation type="journal article" date="2023" name="Nat. Plants">
        <title>Single-cell RNA sequencing provides a high-resolution roadmap for understanding the multicellular compartmentation of specialized metabolism.</title>
        <authorList>
            <person name="Sun S."/>
            <person name="Shen X."/>
            <person name="Li Y."/>
            <person name="Li Y."/>
            <person name="Wang S."/>
            <person name="Li R."/>
            <person name="Zhang H."/>
            <person name="Shen G."/>
            <person name="Guo B."/>
            <person name="Wei J."/>
            <person name="Xu J."/>
            <person name="St-Pierre B."/>
            <person name="Chen S."/>
            <person name="Sun C."/>
        </authorList>
    </citation>
    <scope>NUCLEOTIDE SEQUENCE [LARGE SCALE GENOMIC DNA]</scope>
</reference>
<organism evidence="1 2">
    <name type="scientific">Catharanthus roseus</name>
    <name type="common">Madagascar periwinkle</name>
    <name type="synonym">Vinca rosea</name>
    <dbReference type="NCBI Taxonomy" id="4058"/>
    <lineage>
        <taxon>Eukaryota</taxon>
        <taxon>Viridiplantae</taxon>
        <taxon>Streptophyta</taxon>
        <taxon>Embryophyta</taxon>
        <taxon>Tracheophyta</taxon>
        <taxon>Spermatophyta</taxon>
        <taxon>Magnoliopsida</taxon>
        <taxon>eudicotyledons</taxon>
        <taxon>Gunneridae</taxon>
        <taxon>Pentapetalae</taxon>
        <taxon>asterids</taxon>
        <taxon>lamiids</taxon>
        <taxon>Gentianales</taxon>
        <taxon>Apocynaceae</taxon>
        <taxon>Rauvolfioideae</taxon>
        <taxon>Vinceae</taxon>
        <taxon>Catharanthinae</taxon>
        <taxon>Catharanthus</taxon>
    </lineage>
</organism>
<evidence type="ECO:0000313" key="2">
    <source>
        <dbReference type="Proteomes" id="UP001060085"/>
    </source>
</evidence>
<comment type="caution">
    <text evidence="1">The sequence shown here is derived from an EMBL/GenBank/DDBJ whole genome shotgun (WGS) entry which is preliminary data.</text>
</comment>
<gene>
    <name evidence="1" type="ORF">M9H77_04356</name>
</gene>
<accession>A0ACC0CEE8</accession>
<protein>
    <submittedName>
        <fullName evidence="1">Uncharacterized protein</fullName>
    </submittedName>
</protein>
<name>A0ACC0CEE8_CATRO</name>
<proteinExistence type="predicted"/>
<dbReference type="Proteomes" id="UP001060085">
    <property type="component" value="Linkage Group LG01"/>
</dbReference>